<keyword evidence="3" id="KW-0067">ATP-binding</keyword>
<name>A0AAV8VPW7_9CUCU</name>
<dbReference type="SUPFAM" id="SSF52540">
    <property type="entry name" value="P-loop containing nucleoside triphosphate hydrolases"/>
    <property type="match status" value="2"/>
</dbReference>
<sequence length="1780" mass="202842">MSSEEDTRIIVALTEGRGEARCEVGIAVINVSKPLLVLCQISDTQSYINTLTKINIFNPQEILVPITFVEKFTGNRLIDIVKERFPRIKYTGCARIARIHLRYYALAAASALITYVYDNLYVYYAAGSIKIDYQESEGYAIIDVSTADRLELVCSAKPAQGNKYSSLFGILNHCVTKIGCRTLRSSILQPPCRVQYIEERLNAVTELIRHPEMLVSIQTLLQKVTNIEQLLSITTLLPDDPQKCSNRQLNYILLLNSLLDLIIPLKEVLSKSKHHFFVQLTKTLSSEEFSSIKNIVRNTIQENAYPAKGQAAVMQRCFAIKPGINGLLDLVRKTYSERLDDMREYVKRLAEKYDLTLTLGNNQTKGHHIVLNLNQKQKRYMKKSDLPDEFIEVYRLAGSFTMKTPEIVNLSTRLEDIMADILRISNVMVHSILVEIKKYISLFYKLCEEIAHLDVLQSLAECSVRNGYVRPTFGDFTEITFAHHPLLDFLLPTKPISNPIRCSSDYNVHIITGPNGSGKSIFIRQVLLLQIMAQVGCYIPAQTAILRPADRMYARIYLEDNMEHGASSFILEFYKTSLASDVVAQRAVIEKQLRTSSVNQLSYFCNSLCFTIRKDRYFSPDLMKEIKYIMTTMTNNSVVIIDELCRSTSLEEGTALAIAIVEKLAQSSAFIYITTHFTLLTKLYDMYLNVKLWQLETIPSGEDPKTFKLDFRHNLIPGVTSVKRYGVYIVRNIWPDRILKYVDDLLDTMAKKPTSPNIVTLDEKIRLKYSIESQLRKLKSQRKLTVAAINKLLNQYHSELEKLDFHTNVIPLPERESIVGPQDIPIIGHSIFGDIRDNYSIEDDLQATDARLKENFTPQPSLSSQLSSANLEIQRAQNRMKEIFTPEMSQQSEYANYLDQNCPNAEFYDNYRNKSNPNVMYNQGQNEYIMQNYSDGNRFQTYNDNDMSECYQNVSRFIAENSENIYKLIPEVNLSYEGISHFSQNTFNVNQQAFCDPQNVLRKPPNIPESTNSKPSSIEVSKDMDDFQFSLPLQNNANKTSTPIINRGNALSRSGSTVVQIYNNKHDFSTSSNDQNCSSKKNNSIVVTSKGVELEDLDFQSIQEELEICSKIMDEDGDFEGSVNTTYKILPDCYQKEEEKNQGQTPKIKHQHIIPIVTVIEGPNNTTLSFNDDESEDIPKHNEIKEYKSPQTKINIISNIVIPRRIETENLGLQENENRLDFQDTLSMDHDSCINKEQTNHSMVEEYKSQMSLEDPKLGNLELLNGSDVINCFQETYKSFDSAYDPKYLSGNGSVNDSFKSIIENNHEYSLNYSCKDQFSKTMTVEERVSIPKDDNNCVTSASGYEITLIDNPKKFVESLVMDKEVEVGKIRTLDASNSRVENVEDNTNLNFEEINNNKQEKSNSTNIDKTVLTSVSYASRLRQLDQTYSSPQEGDTTNKTSQDKTITSISSASRKRNLDQVTTDSTSDSGGKSKETSSSLKESDEDKSKSNLRPRDDSTLATSTKTNNKKPTQKKKSKKHAMNQKFIPPRKLSAKEIREDFKEQDRKILEGTPSSSEFSKYLEQLIKRPTVKQIRNTVHLAKVRKTNEGVEVIPAKPRMNKKLKPSTSMKTHYSNENFSVSIFSDKNALPFESYLNSNEKDYKTFSFNFQKNQEAEQKLGFEPTTLSFGEYTNNSVTKRFVRTISETLCSGQSGNSFRMKHVLEPNQDIGSVYMSQQSTINQTLTPDGFYKQNKDDISRILKKYLGGTHTQEDISSSANSQRKRSIFETDDIDGIDLNI</sequence>
<dbReference type="Proteomes" id="UP001159042">
    <property type="component" value="Unassembled WGS sequence"/>
</dbReference>
<dbReference type="Gene3D" id="1.10.1420.10">
    <property type="match status" value="2"/>
</dbReference>
<evidence type="ECO:0000256" key="3">
    <source>
        <dbReference type="ARBA" id="ARBA00022840"/>
    </source>
</evidence>
<organism evidence="8 9">
    <name type="scientific">Exocentrus adspersus</name>
    <dbReference type="NCBI Taxonomy" id="1586481"/>
    <lineage>
        <taxon>Eukaryota</taxon>
        <taxon>Metazoa</taxon>
        <taxon>Ecdysozoa</taxon>
        <taxon>Arthropoda</taxon>
        <taxon>Hexapoda</taxon>
        <taxon>Insecta</taxon>
        <taxon>Pterygota</taxon>
        <taxon>Neoptera</taxon>
        <taxon>Endopterygota</taxon>
        <taxon>Coleoptera</taxon>
        <taxon>Polyphaga</taxon>
        <taxon>Cucujiformia</taxon>
        <taxon>Chrysomeloidea</taxon>
        <taxon>Cerambycidae</taxon>
        <taxon>Lamiinae</taxon>
        <taxon>Acanthocinini</taxon>
        <taxon>Exocentrus</taxon>
    </lineage>
</organism>
<dbReference type="GO" id="GO:0007131">
    <property type="term" value="P:reciprocal meiotic recombination"/>
    <property type="evidence" value="ECO:0007669"/>
    <property type="project" value="TreeGrafter"/>
</dbReference>
<comment type="similarity">
    <text evidence="1">Belongs to the DNA mismatch repair MutS family.</text>
</comment>
<dbReference type="PANTHER" id="PTHR11361">
    <property type="entry name" value="DNA MISMATCH REPAIR PROTEIN MUTS FAMILY MEMBER"/>
    <property type="match status" value="1"/>
</dbReference>
<dbReference type="InterPro" id="IPR007696">
    <property type="entry name" value="DNA_mismatch_repair_MutS_core"/>
</dbReference>
<reference evidence="8 9" key="1">
    <citation type="journal article" date="2023" name="Insect Mol. Biol.">
        <title>Genome sequencing provides insights into the evolution of gene families encoding plant cell wall-degrading enzymes in longhorned beetles.</title>
        <authorList>
            <person name="Shin N.R."/>
            <person name="Okamura Y."/>
            <person name="Kirsch R."/>
            <person name="Pauchet Y."/>
        </authorList>
    </citation>
    <scope>NUCLEOTIDE SEQUENCE [LARGE SCALE GENOMIC DNA]</scope>
    <source>
        <strain evidence="8">EAD_L_NR</strain>
    </source>
</reference>
<feature type="region of interest" description="Disordered" evidence="6">
    <location>
        <begin position="1426"/>
        <end position="1531"/>
    </location>
</feature>
<dbReference type="GO" id="GO:0005524">
    <property type="term" value="F:ATP binding"/>
    <property type="evidence" value="ECO:0007669"/>
    <property type="project" value="UniProtKB-KW"/>
</dbReference>
<feature type="compositionally biased region" description="Basic residues" evidence="6">
    <location>
        <begin position="1508"/>
        <end position="1523"/>
    </location>
</feature>
<dbReference type="Gene3D" id="3.40.50.300">
    <property type="entry name" value="P-loop containing nucleotide triphosphate hydrolases"/>
    <property type="match status" value="1"/>
</dbReference>
<dbReference type="GO" id="GO:0030983">
    <property type="term" value="F:mismatched DNA binding"/>
    <property type="evidence" value="ECO:0007669"/>
    <property type="project" value="InterPro"/>
</dbReference>
<dbReference type="GO" id="GO:0006298">
    <property type="term" value="P:mismatch repair"/>
    <property type="evidence" value="ECO:0007669"/>
    <property type="project" value="InterPro"/>
</dbReference>
<accession>A0AAV8VPW7</accession>
<feature type="domain" description="DNA mismatch repair proteins mutS family" evidence="7">
    <location>
        <begin position="637"/>
        <end position="653"/>
    </location>
</feature>
<dbReference type="InterPro" id="IPR045076">
    <property type="entry name" value="MutS"/>
</dbReference>
<keyword evidence="5" id="KW-0469">Meiosis</keyword>
<dbReference type="Gene3D" id="3.30.420.110">
    <property type="entry name" value="MutS, connector domain"/>
    <property type="match status" value="1"/>
</dbReference>
<evidence type="ECO:0000256" key="1">
    <source>
        <dbReference type="ARBA" id="ARBA00006271"/>
    </source>
</evidence>
<keyword evidence="9" id="KW-1185">Reference proteome</keyword>
<evidence type="ECO:0000313" key="8">
    <source>
        <dbReference type="EMBL" id="KAJ8916137.1"/>
    </source>
</evidence>
<dbReference type="EMBL" id="JANEYG010000045">
    <property type="protein sequence ID" value="KAJ8916137.1"/>
    <property type="molecule type" value="Genomic_DNA"/>
</dbReference>
<dbReference type="SUPFAM" id="SSF48334">
    <property type="entry name" value="DNA repair protein MutS, domain III"/>
    <property type="match status" value="1"/>
</dbReference>
<dbReference type="GO" id="GO:0005634">
    <property type="term" value="C:nucleus"/>
    <property type="evidence" value="ECO:0007669"/>
    <property type="project" value="TreeGrafter"/>
</dbReference>
<comment type="caution">
    <text evidence="8">The sequence shown here is derived from an EMBL/GenBank/DDBJ whole genome shotgun (WGS) entry which is preliminary data.</text>
</comment>
<feature type="compositionally biased region" description="Basic and acidic residues" evidence="6">
    <location>
        <begin position="1472"/>
        <end position="1499"/>
    </location>
</feature>
<gene>
    <name evidence="8" type="ORF">NQ315_004504</name>
</gene>
<evidence type="ECO:0000256" key="5">
    <source>
        <dbReference type="ARBA" id="ARBA00023254"/>
    </source>
</evidence>
<dbReference type="PROSITE" id="PS00486">
    <property type="entry name" value="DNA_MISMATCH_REPAIR_2"/>
    <property type="match status" value="1"/>
</dbReference>
<dbReference type="InterPro" id="IPR000432">
    <property type="entry name" value="DNA_mismatch_repair_MutS_C"/>
</dbReference>
<evidence type="ECO:0000256" key="6">
    <source>
        <dbReference type="SAM" id="MobiDB-lite"/>
    </source>
</evidence>
<feature type="compositionally biased region" description="Polar residues" evidence="6">
    <location>
        <begin position="1426"/>
        <end position="1453"/>
    </location>
</feature>
<protein>
    <recommendedName>
        <fullName evidence="7">DNA mismatch repair proteins mutS family domain-containing protein</fullName>
    </recommendedName>
</protein>
<dbReference type="InterPro" id="IPR036678">
    <property type="entry name" value="MutS_con_dom_sf"/>
</dbReference>
<dbReference type="SMART" id="SM00534">
    <property type="entry name" value="MUTSac"/>
    <property type="match status" value="1"/>
</dbReference>
<evidence type="ECO:0000313" key="9">
    <source>
        <dbReference type="Proteomes" id="UP001159042"/>
    </source>
</evidence>
<evidence type="ECO:0000256" key="2">
    <source>
        <dbReference type="ARBA" id="ARBA00022741"/>
    </source>
</evidence>
<dbReference type="SMART" id="SM00533">
    <property type="entry name" value="MUTSd"/>
    <property type="match status" value="1"/>
</dbReference>
<dbReference type="Pfam" id="PF00488">
    <property type="entry name" value="MutS_V"/>
    <property type="match status" value="2"/>
</dbReference>
<dbReference type="PANTHER" id="PTHR11361:SF21">
    <property type="entry name" value="MUTS PROTEIN HOMOLOG 4"/>
    <property type="match status" value="1"/>
</dbReference>
<evidence type="ECO:0000259" key="7">
    <source>
        <dbReference type="PROSITE" id="PS00486"/>
    </source>
</evidence>
<dbReference type="InterPro" id="IPR027417">
    <property type="entry name" value="P-loop_NTPase"/>
</dbReference>
<proteinExistence type="inferred from homology"/>
<dbReference type="Pfam" id="PF05192">
    <property type="entry name" value="MutS_III"/>
    <property type="match status" value="1"/>
</dbReference>
<keyword evidence="2" id="KW-0547">Nucleotide-binding</keyword>
<keyword evidence="4" id="KW-0238">DNA-binding</keyword>
<dbReference type="GO" id="GO:0140664">
    <property type="term" value="F:ATP-dependent DNA damage sensor activity"/>
    <property type="evidence" value="ECO:0007669"/>
    <property type="project" value="InterPro"/>
</dbReference>
<dbReference type="InterPro" id="IPR036187">
    <property type="entry name" value="DNA_mismatch_repair_MutS_sf"/>
</dbReference>
<evidence type="ECO:0000256" key="4">
    <source>
        <dbReference type="ARBA" id="ARBA00023125"/>
    </source>
</evidence>